<dbReference type="RefSeq" id="WP_043033263.1">
    <property type="nucleotide sequence ID" value="NZ_CEDT01000008.1"/>
</dbReference>
<dbReference type="EMBL" id="FIHM01000014">
    <property type="protein sequence ID" value="CYV27667.1"/>
    <property type="molecule type" value="Genomic_DNA"/>
</dbReference>
<dbReference type="CDD" id="cd03801">
    <property type="entry name" value="GT4_PimA-like"/>
    <property type="match status" value="1"/>
</dbReference>
<organism evidence="2 3">
    <name type="scientific">Streptococcus suis</name>
    <dbReference type="NCBI Taxonomy" id="1307"/>
    <lineage>
        <taxon>Bacteria</taxon>
        <taxon>Bacillati</taxon>
        <taxon>Bacillota</taxon>
        <taxon>Bacilli</taxon>
        <taxon>Lactobacillales</taxon>
        <taxon>Streptococcaceae</taxon>
        <taxon>Streptococcus</taxon>
    </lineage>
</organism>
<dbReference type="PANTHER" id="PTHR45947:SF3">
    <property type="entry name" value="SULFOQUINOVOSYL TRANSFERASE SQD2"/>
    <property type="match status" value="1"/>
</dbReference>
<feature type="domain" description="Glycosyl transferase family 1" evidence="1">
    <location>
        <begin position="181"/>
        <end position="333"/>
    </location>
</feature>
<proteinExistence type="predicted"/>
<evidence type="ECO:0000259" key="1">
    <source>
        <dbReference type="Pfam" id="PF00534"/>
    </source>
</evidence>
<dbReference type="SUPFAM" id="SSF53756">
    <property type="entry name" value="UDP-Glycosyltransferase/glycogen phosphorylase"/>
    <property type="match status" value="1"/>
</dbReference>
<accession>A0A116LEP6</accession>
<keyword evidence="2" id="KW-0808">Transferase</keyword>
<dbReference type="InterPro" id="IPR001296">
    <property type="entry name" value="Glyco_trans_1"/>
</dbReference>
<dbReference type="AlphaFoldDB" id="A0A116LEP6"/>
<protein>
    <submittedName>
        <fullName evidence="2">Putative glycosyltransferase</fullName>
        <ecNumber evidence="2">2.4.1.250</ecNumber>
    </submittedName>
</protein>
<evidence type="ECO:0000313" key="3">
    <source>
        <dbReference type="Proteomes" id="UP000074850"/>
    </source>
</evidence>
<reference evidence="2 3" key="1">
    <citation type="submission" date="2016-02" db="EMBL/GenBank/DDBJ databases">
        <authorList>
            <consortium name="Pathogen Informatics"/>
        </authorList>
    </citation>
    <scope>NUCLEOTIDE SEQUENCE [LARGE SCALE GENOMIC DNA]</scope>
    <source>
        <strain evidence="2 3">LSS64</strain>
    </source>
</reference>
<dbReference type="GO" id="GO:0102710">
    <property type="term" value="F:D-inositol-3-phosphate glycosyltransferase activity"/>
    <property type="evidence" value="ECO:0007669"/>
    <property type="project" value="UniProtKB-EC"/>
</dbReference>
<keyword evidence="2" id="KW-0328">Glycosyltransferase</keyword>
<name>A0A116LEP6_STRSU</name>
<dbReference type="Pfam" id="PF00534">
    <property type="entry name" value="Glycos_transf_1"/>
    <property type="match status" value="1"/>
</dbReference>
<dbReference type="EC" id="2.4.1.250" evidence="2"/>
<sequence>MKKVLFITNIPSPYRIAFYSLLGHYVDLTVIFEARGASGIKFNYYDEYKNFKAIFLSDGDINERKINFGIFKYIRKGYFDYIFLTNYGYATELAAYLKCIFCKIDFNLEVDGSKFSNESRLKFLFKKFLFSKPKKIFSPSQTTDSFFRNYGVSSKKIVRYNFTSITKSQILNDPINIETKNELKRELGLKEIPTILFVGRLIKRKRADWLLETLQLIDRNIQCVIIGTSIDSSYKELLEKLASKVSDVHFIEFLNTEELEKYYRATDLFVFPAVNEVWGLVVNEAMAKGLPVISTIGCVAATELIKNSFNGYVLSENRDSVNLSFFIQEALDNLDTMGKNSLQSVREYSIEKMVSQHLQYMGVDFENFSGDDNI</sequence>
<dbReference type="InterPro" id="IPR050194">
    <property type="entry name" value="Glycosyltransferase_grp1"/>
</dbReference>
<dbReference type="PANTHER" id="PTHR45947">
    <property type="entry name" value="SULFOQUINOVOSYL TRANSFERASE SQD2"/>
    <property type="match status" value="1"/>
</dbReference>
<dbReference type="Gene3D" id="3.40.50.2000">
    <property type="entry name" value="Glycogen Phosphorylase B"/>
    <property type="match status" value="2"/>
</dbReference>
<gene>
    <name evidence="2" type="primary">mshA</name>
    <name evidence="2" type="ORF">ERS132426_00888</name>
</gene>
<dbReference type="Proteomes" id="UP000074850">
    <property type="component" value="Unassembled WGS sequence"/>
</dbReference>
<evidence type="ECO:0000313" key="2">
    <source>
        <dbReference type="EMBL" id="CYV27667.1"/>
    </source>
</evidence>